<sequence>MTVYLISDRILTYTVSYPEWQRDWPCEATATGLFRLRLNMVQVLIPVSSFWEKIR</sequence>
<dbReference type="EMBL" id="CP049055">
    <property type="protein sequence ID" value="QII13304.1"/>
    <property type="molecule type" value="Genomic_DNA"/>
</dbReference>
<dbReference type="AlphaFoldDB" id="Q1PUL8"/>
<reference evidence="1" key="1">
    <citation type="journal article" date="2006" name="Nature">
        <title>Deciphering the evolution and metabolism of an anammox bacterium from a community genome.</title>
        <authorList>
            <person name="Strous M."/>
            <person name="Pelletier E."/>
            <person name="Mangenot S."/>
            <person name="Rattei T."/>
            <person name="Lehner A."/>
            <person name="Taylor M.W."/>
            <person name="Horn M."/>
            <person name="Daims H."/>
            <person name="Bartol-Mavel D."/>
            <person name="Wincker P."/>
            <person name="Barbe V."/>
            <person name="Fonknechten N."/>
            <person name="Vallenet D."/>
            <person name="Segurens B."/>
            <person name="Schenowitz-Truong C."/>
            <person name="Medigue C."/>
            <person name="Collingro A."/>
            <person name="Snel B."/>
            <person name="Dutilh B.E."/>
            <person name="OpDenCamp H.J.M."/>
            <person name="vanDerDrift C."/>
            <person name="Cirpus I."/>
            <person name="vanDePas-Schoonen K.T."/>
            <person name="Harhangi H.R."/>
            <person name="vanNiftrik L."/>
            <person name="Schmid M."/>
            <person name="Keltjens J."/>
            <person name="vanDeVossenberg J."/>
            <person name="Kartal B."/>
            <person name="Meier H."/>
            <person name="Frishman D."/>
            <person name="Huynen M.A."/>
            <person name="Mewes H."/>
            <person name="Weissenbach J."/>
            <person name="Jetten M.S.M."/>
            <person name="Wagner M."/>
            <person name="LePaslier D."/>
        </authorList>
    </citation>
    <scope>NUCLEOTIDE SEQUENCE</scope>
</reference>
<dbReference type="EMBL" id="CT573074">
    <property type="protein sequence ID" value="CAJ70922.1"/>
    <property type="molecule type" value="Genomic_DNA"/>
</dbReference>
<evidence type="ECO:0000313" key="1">
    <source>
        <dbReference type="EMBL" id="CAJ70922.1"/>
    </source>
</evidence>
<organism evidence="1">
    <name type="scientific">Kuenenia stuttgartiensis</name>
    <dbReference type="NCBI Taxonomy" id="174633"/>
    <lineage>
        <taxon>Bacteria</taxon>
        <taxon>Pseudomonadati</taxon>
        <taxon>Planctomycetota</taxon>
        <taxon>Candidatus Brocadiia</taxon>
        <taxon>Candidatus Brocadiales</taxon>
        <taxon>Candidatus Brocadiaceae</taxon>
        <taxon>Candidatus Kuenenia</taxon>
    </lineage>
</organism>
<name>Q1PUL8_KUEST</name>
<evidence type="ECO:0000313" key="3">
    <source>
        <dbReference type="Proteomes" id="UP000501926"/>
    </source>
</evidence>
<reference evidence="2 3" key="3">
    <citation type="submission" date="2020-02" db="EMBL/GenBank/DDBJ databases">
        <title>Newly sequenced genome of strain CSTR1 showed variability in Candidatus Kuenenia stuttgartiensis genomes.</title>
        <authorList>
            <person name="Ding C."/>
            <person name="Adrian L."/>
        </authorList>
    </citation>
    <scope>NUCLEOTIDE SEQUENCE [LARGE SCALE GENOMIC DNA]</scope>
    <source>
        <strain evidence="2 3">CSTR1</strain>
    </source>
</reference>
<proteinExistence type="predicted"/>
<reference evidence="1" key="2">
    <citation type="submission" date="2006-01" db="EMBL/GenBank/DDBJ databases">
        <authorList>
            <person name="Genoscope"/>
        </authorList>
    </citation>
    <scope>NUCLEOTIDE SEQUENCE</scope>
</reference>
<evidence type="ECO:0000313" key="2">
    <source>
        <dbReference type="EMBL" id="QII13304.1"/>
    </source>
</evidence>
<protein>
    <submittedName>
        <fullName evidence="1">Uncharacterized protein</fullName>
    </submittedName>
</protein>
<dbReference type="Proteomes" id="UP000501926">
    <property type="component" value="Chromosome"/>
</dbReference>
<accession>Q1PUL8</accession>
<gene>
    <name evidence="2" type="ORF">KsCSTR_39240</name>
    <name evidence="1" type="ORF">kustb0177</name>
</gene>